<dbReference type="GO" id="GO:0046872">
    <property type="term" value="F:metal ion binding"/>
    <property type="evidence" value="ECO:0007669"/>
    <property type="project" value="UniProtKB-KW"/>
</dbReference>
<protein>
    <submittedName>
        <fullName evidence="2">TatD family hydrolase</fullName>
    </submittedName>
</protein>
<reference evidence="3" key="1">
    <citation type="journal article" date="2020" name="Microbiol. Resour. Announc.">
        <title>Complete Genome Sequence of Adlercreutzia sp. Strain 8CFCBH1, a Potent Producer of Equol, Isolated from Healthy Japanese Feces.</title>
        <authorList>
            <person name="Ogata Y."/>
            <person name="Sakamoto M."/>
            <person name="Ohkuma M."/>
            <person name="Hattori M."/>
            <person name="Suda W."/>
        </authorList>
    </citation>
    <scope>NUCLEOTIDE SEQUENCE [LARGE SCALE GENOMIC DNA]</scope>
    <source>
        <strain evidence="3">8CFCBH1</strain>
    </source>
</reference>
<dbReference type="Proteomes" id="UP000501727">
    <property type="component" value="Chromosome"/>
</dbReference>
<dbReference type="InterPro" id="IPR001130">
    <property type="entry name" value="TatD-like"/>
</dbReference>
<dbReference type="GO" id="GO:0016788">
    <property type="term" value="F:hydrolase activity, acting on ester bonds"/>
    <property type="evidence" value="ECO:0007669"/>
    <property type="project" value="InterPro"/>
</dbReference>
<feature type="binding site" evidence="1">
    <location>
        <position position="179"/>
    </location>
    <ligand>
        <name>a divalent metal cation</name>
        <dbReference type="ChEBI" id="CHEBI:60240"/>
        <label>2</label>
    </ligand>
</feature>
<dbReference type="Pfam" id="PF01026">
    <property type="entry name" value="TatD_DNase"/>
    <property type="match status" value="2"/>
</dbReference>
<dbReference type="AlphaFoldDB" id="A0A6F8SJ65"/>
<dbReference type="EMBL" id="AP022829">
    <property type="protein sequence ID" value="BCA88212.1"/>
    <property type="molecule type" value="Genomic_DNA"/>
</dbReference>
<organism evidence="2 3">
    <name type="scientific">Adlercreutzia hattorii</name>
    <dbReference type="NCBI Taxonomy" id="2707299"/>
    <lineage>
        <taxon>Bacteria</taxon>
        <taxon>Bacillati</taxon>
        <taxon>Actinomycetota</taxon>
        <taxon>Coriobacteriia</taxon>
        <taxon>Eggerthellales</taxon>
        <taxon>Eggerthellaceae</taxon>
        <taxon>Adlercreutzia</taxon>
    </lineage>
</organism>
<accession>A0A6F8SJ65</accession>
<keyword evidence="3" id="KW-1185">Reference proteome</keyword>
<name>A0A6F8SJ65_9ACTN</name>
<keyword evidence="2" id="KW-0378">Hydrolase</keyword>
<feature type="binding site" evidence="1">
    <location>
        <position position="205"/>
    </location>
    <ligand>
        <name>a divalent metal cation</name>
        <dbReference type="ChEBI" id="CHEBI:60240"/>
        <label>2</label>
    </ligand>
</feature>
<dbReference type="Gene3D" id="3.20.20.140">
    <property type="entry name" value="Metal-dependent hydrolases"/>
    <property type="match status" value="1"/>
</dbReference>
<dbReference type="PANTHER" id="PTHR47176">
    <property type="entry name" value="OSJNBA0020J04.13 PROTEIN"/>
    <property type="match status" value="1"/>
</dbReference>
<dbReference type="KEGG" id="ahat:ADCFC_08310"/>
<sequence length="303" mass="32355">MLLFMEKLYDMHCHVGFAPAPATVAAEGAQAGIGALSCTVEPTEYEQLRAALADAPNVAVALGAHPWWIADGRVGETELARFCELARTTRFIGEIGLDFAGPRDTEESRALQTSAFACILATCNESAAPLAPTNPEGATATSGQNRTCIATTSPEANPPSEGTLTRSATDTAPKLISIHAINAAAAALDALEQASTFALHRVIFHWFSGTSDDLHRAVKLGCLFSVGPRMLASRRGREYARQIPLGQLLLETDMPARKDDNLPAEVWRAELNNALSGIAQLKGIDRAELAEHIASTSRELLIR</sequence>
<feature type="binding site" evidence="1">
    <location>
        <position position="94"/>
    </location>
    <ligand>
        <name>a divalent metal cation</name>
        <dbReference type="ChEBI" id="CHEBI:60240"/>
        <label>1</label>
    </ligand>
</feature>
<feature type="binding site" evidence="1">
    <location>
        <position position="12"/>
    </location>
    <ligand>
        <name>a divalent metal cation</name>
        <dbReference type="ChEBI" id="CHEBI:60240"/>
        <label>1</label>
    </ligand>
</feature>
<feature type="binding site" evidence="1">
    <location>
        <position position="253"/>
    </location>
    <ligand>
        <name>a divalent metal cation</name>
        <dbReference type="ChEBI" id="CHEBI:60240"/>
        <label>1</label>
    </ligand>
</feature>
<gene>
    <name evidence="2" type="ORF">ADCFC_07100</name>
</gene>
<keyword evidence="1" id="KW-0479">Metal-binding</keyword>
<feature type="binding site" evidence="1">
    <location>
        <position position="14"/>
    </location>
    <ligand>
        <name>a divalent metal cation</name>
        <dbReference type="ChEBI" id="CHEBI:60240"/>
        <label>1</label>
    </ligand>
</feature>
<dbReference type="InterPro" id="IPR032466">
    <property type="entry name" value="Metal_Hydrolase"/>
</dbReference>
<dbReference type="PIRSF" id="PIRSF005902">
    <property type="entry name" value="DNase_TatD"/>
    <property type="match status" value="1"/>
</dbReference>
<dbReference type="PANTHER" id="PTHR47176:SF1">
    <property type="entry name" value="OS04G0577500 PROTEIN"/>
    <property type="match status" value="1"/>
</dbReference>
<dbReference type="SUPFAM" id="SSF51556">
    <property type="entry name" value="Metallo-dependent hydrolases"/>
    <property type="match status" value="2"/>
</dbReference>
<evidence type="ECO:0000313" key="2">
    <source>
        <dbReference type="EMBL" id="BCA88212.1"/>
    </source>
</evidence>
<evidence type="ECO:0000256" key="1">
    <source>
        <dbReference type="PIRSR" id="PIRSR005902-1"/>
    </source>
</evidence>
<evidence type="ECO:0000313" key="3">
    <source>
        <dbReference type="Proteomes" id="UP000501727"/>
    </source>
</evidence>
<proteinExistence type="predicted"/>
<reference evidence="3" key="2">
    <citation type="submission" date="2020-03" db="EMBL/GenBank/DDBJ databases">
        <title>Complete Genome Sequence of Adlercreutzia sp. strain 8CFCBH1 Producing Equol, Isolated from Healthy Japanese Feces.</title>
        <authorList>
            <person name="Ogata Y."/>
            <person name="Sakamoto M."/>
            <person name="Ohkuma M."/>
            <person name="Hattori M."/>
            <person name="Suda W."/>
        </authorList>
    </citation>
    <scope>NUCLEOTIDE SEQUENCE [LARGE SCALE GENOMIC DNA]</scope>
    <source>
        <strain evidence="3">8CFCBH1</strain>
    </source>
</reference>
<dbReference type="RefSeq" id="WP_197745994.1">
    <property type="nucleotide sequence ID" value="NZ_AP022829.1"/>
</dbReference>